<protein>
    <submittedName>
        <fullName evidence="1">Uncharacterized protein</fullName>
    </submittedName>
</protein>
<name>H0EX07_GLAL7</name>
<dbReference type="InParanoid" id="H0EX07"/>
<comment type="caution">
    <text evidence="1">The sequence shown here is derived from an EMBL/GenBank/DDBJ whole genome shotgun (WGS) entry which is preliminary data.</text>
</comment>
<organism evidence="1 2">
    <name type="scientific">Glarea lozoyensis (strain ATCC 74030 / MF5533)</name>
    <dbReference type="NCBI Taxonomy" id="1104152"/>
    <lineage>
        <taxon>Eukaryota</taxon>
        <taxon>Fungi</taxon>
        <taxon>Dikarya</taxon>
        <taxon>Ascomycota</taxon>
        <taxon>Pezizomycotina</taxon>
        <taxon>Leotiomycetes</taxon>
        <taxon>Helotiales</taxon>
        <taxon>Helotiaceae</taxon>
        <taxon>Glarea</taxon>
    </lineage>
</organism>
<dbReference type="AlphaFoldDB" id="H0EX07"/>
<reference evidence="1 2" key="1">
    <citation type="journal article" date="2012" name="Eukaryot. Cell">
        <title>Genome sequence of the fungus Glarea lozoyensis: the first genome sequence of a species from the Helotiaceae family.</title>
        <authorList>
            <person name="Youssar L."/>
            <person name="Gruening B.A."/>
            <person name="Erxleben A."/>
            <person name="Guenther S."/>
            <person name="Huettel W."/>
        </authorList>
    </citation>
    <scope>NUCLEOTIDE SEQUENCE [LARGE SCALE GENOMIC DNA]</scope>
    <source>
        <strain evidence="2">ATCC 74030 / MF5533</strain>
    </source>
</reference>
<dbReference type="HOGENOM" id="CLU_2306444_0_0_1"/>
<dbReference type="EMBL" id="AGUE01000215">
    <property type="protein sequence ID" value="EHK96932.1"/>
    <property type="molecule type" value="Genomic_DNA"/>
</dbReference>
<gene>
    <name evidence="1" type="ORF">M7I_7332</name>
</gene>
<evidence type="ECO:0000313" key="2">
    <source>
        <dbReference type="Proteomes" id="UP000005446"/>
    </source>
</evidence>
<evidence type="ECO:0000313" key="1">
    <source>
        <dbReference type="EMBL" id="EHK96932.1"/>
    </source>
</evidence>
<sequence length="100" mass="10057">MKLDDIFSSPYYAFGADPETAAVTGTDAVPRPTATGAIQVPIVELNGATASSAHFTVNAAAPGTEAPAAGDVMTGAASARGAAEATRKRTLEARIAAFYV</sequence>
<dbReference type="Proteomes" id="UP000005446">
    <property type="component" value="Unassembled WGS sequence"/>
</dbReference>
<keyword evidence="2" id="KW-1185">Reference proteome</keyword>
<proteinExistence type="predicted"/>
<accession>H0EX07</accession>